<dbReference type="OMA" id="WEKNKVR"/>
<feature type="region of interest" description="Disordered" evidence="3">
    <location>
        <begin position="471"/>
        <end position="491"/>
    </location>
</feature>
<evidence type="ECO:0000256" key="2">
    <source>
        <dbReference type="ARBA" id="ARBA00023172"/>
    </source>
</evidence>
<dbReference type="PANTHER" id="PTHR33066">
    <property type="entry name" value="INTEGRASE_SAM-LIKE_N DOMAIN-CONTAINING PROTEIN"/>
    <property type="match status" value="1"/>
</dbReference>
<feature type="region of interest" description="Disordered" evidence="3">
    <location>
        <begin position="273"/>
        <end position="301"/>
    </location>
</feature>
<dbReference type="PANTHER" id="PTHR33066:SF2">
    <property type="entry name" value="FILAGGRIN-2-LIKE"/>
    <property type="match status" value="1"/>
</dbReference>
<protein>
    <recommendedName>
        <fullName evidence="6">Tyr recombinase domain-containing protein</fullName>
    </recommendedName>
</protein>
<name>A0A015KF31_RHIIW</name>
<proteinExistence type="predicted"/>
<organism evidence="4 5">
    <name type="scientific">Rhizophagus irregularis (strain DAOM 197198w)</name>
    <name type="common">Glomus intraradices</name>
    <dbReference type="NCBI Taxonomy" id="1432141"/>
    <lineage>
        <taxon>Eukaryota</taxon>
        <taxon>Fungi</taxon>
        <taxon>Fungi incertae sedis</taxon>
        <taxon>Mucoromycota</taxon>
        <taxon>Glomeromycotina</taxon>
        <taxon>Glomeromycetes</taxon>
        <taxon>Glomerales</taxon>
        <taxon>Glomeraceae</taxon>
        <taxon>Rhizophagus</taxon>
    </lineage>
</organism>
<accession>A0A015KF31</accession>
<evidence type="ECO:0008006" key="6">
    <source>
        <dbReference type="Google" id="ProtNLM"/>
    </source>
</evidence>
<sequence length="969" mass="110394">MAALKTARVQLNNLYGYGGWRSWFASRPMVGNVQGMLGYVYCTRRIYPGMVFNTTFKTDSYFSKTLRKYRFEHVFSRDFRAIKNKSNSRDGSRGAVFCLKSFHGSQERWEFTPCYRSKKIKYICQVFAFQDGRDRPCKITSATRRFYGFNRSQPSLLSRSCVDWIKKVLYLRFHGKTILFQLFTLWVYSQSKDIYKNSATDNKVSMKQRDPSSGILGQYSDNCVNQGTGSGTRTIHDFLSSKSGLHHKRGKIFFNTFSSSRLSRISDRFQVHDDKTTETQDQRFNTRMQKDKPKASNSGSQISFSYREDHCNNGRCVSSQIAFSRTAKRQEHWSEDARLEWYYRTFPRKHRTIGMVDQEPTSMERTKSYSRGTKDNSIHRRFNFRMGRVPGGLCNTWKMAKNGTASSHQHSRVKSDLVRSSSLQRFKGPTDYDTHRQYNMRCLHKSSGRNNFYFTVKDSGRAMDSLSGTECSLKSRTHPRNSEFNGGSSFSNEDRQIRLEVENQLVQDVQSNLGTTSYRPLCKSPQYTTDEVLFLDAGSRSGGSECFSSELGTHEFVGQPSMDTYSENISQSNQKQGHDNDISTLLDISTVVPTVVRPFDCTADFNSFNQHNGNRHESSSASSEEPKMENVRLQNFRIRYQEKGFSEKAIELLLASLDQNSTRSISSNLRVWLRWCESRNLDPITCDLNSICEFFDDKLKDGKAANTIAGYRTAISEVHELVDGQSVGSHPDISRAILAVHRLNPPTIKQNDNLDISSSLEYILSLGDNDSMSFRQLTVKTAFLVALVMASRPSDIVRMDLTTLQTTDNSYSFDCVAPKEYNIASAHSTATTKRRIKRIFIGSYSDNLLLYPFSTLKVFLSKTEHFRVSPKQKRSIFLITRQPYSPAAIDTIAGWIKSVIQISSPASTAKDVRATSASLAQNAGMDLSTVLALGNWTSNTTFQRFYQRGVRVMLERNNVSGQILKEALS</sequence>
<dbReference type="HOGENOM" id="CLU_305905_0_0_1"/>
<dbReference type="Proteomes" id="UP000022910">
    <property type="component" value="Unassembled WGS sequence"/>
</dbReference>
<dbReference type="GO" id="GO:0003677">
    <property type="term" value="F:DNA binding"/>
    <property type="evidence" value="ECO:0007669"/>
    <property type="project" value="UniProtKB-KW"/>
</dbReference>
<dbReference type="InterPro" id="IPR011010">
    <property type="entry name" value="DNA_brk_join_enz"/>
</dbReference>
<dbReference type="AlphaFoldDB" id="A0A015KF31"/>
<dbReference type="GO" id="GO:0006310">
    <property type="term" value="P:DNA recombination"/>
    <property type="evidence" value="ECO:0007669"/>
    <property type="project" value="UniProtKB-KW"/>
</dbReference>
<feature type="compositionally biased region" description="Low complexity" evidence="3">
    <location>
        <begin position="482"/>
        <end position="491"/>
    </location>
</feature>
<evidence type="ECO:0000256" key="3">
    <source>
        <dbReference type="SAM" id="MobiDB-lite"/>
    </source>
</evidence>
<dbReference type="GO" id="GO:0015074">
    <property type="term" value="P:DNA integration"/>
    <property type="evidence" value="ECO:0007669"/>
    <property type="project" value="InterPro"/>
</dbReference>
<dbReference type="Gene3D" id="1.10.150.130">
    <property type="match status" value="1"/>
</dbReference>
<dbReference type="Gene3D" id="1.10.443.10">
    <property type="entry name" value="Intergrase catalytic core"/>
    <property type="match status" value="1"/>
</dbReference>
<dbReference type="InterPro" id="IPR010998">
    <property type="entry name" value="Integrase_recombinase_N"/>
</dbReference>
<keyword evidence="2" id="KW-0233">DNA recombination</keyword>
<evidence type="ECO:0000313" key="5">
    <source>
        <dbReference type="Proteomes" id="UP000022910"/>
    </source>
</evidence>
<dbReference type="InterPro" id="IPR013762">
    <property type="entry name" value="Integrase-like_cat_sf"/>
</dbReference>
<keyword evidence="5" id="KW-1185">Reference proteome</keyword>
<comment type="caution">
    <text evidence="4">The sequence shown here is derived from an EMBL/GenBank/DDBJ whole genome shotgun (WGS) entry which is preliminary data.</text>
</comment>
<evidence type="ECO:0000313" key="4">
    <source>
        <dbReference type="EMBL" id="EXX78225.1"/>
    </source>
</evidence>
<dbReference type="OrthoDB" id="2348824at2759"/>
<keyword evidence="1" id="KW-0238">DNA-binding</keyword>
<dbReference type="SUPFAM" id="SSF47823">
    <property type="entry name" value="lambda integrase-like, N-terminal domain"/>
    <property type="match status" value="1"/>
</dbReference>
<dbReference type="EMBL" id="JEMT01009395">
    <property type="protein sequence ID" value="EXX78225.1"/>
    <property type="molecule type" value="Genomic_DNA"/>
</dbReference>
<reference evidence="4 5" key="1">
    <citation type="submission" date="2014-02" db="EMBL/GenBank/DDBJ databases">
        <title>Single nucleus genome sequencing reveals high similarity among nuclei of an endomycorrhizal fungus.</title>
        <authorList>
            <person name="Lin K."/>
            <person name="Geurts R."/>
            <person name="Zhang Z."/>
            <person name="Limpens E."/>
            <person name="Saunders D.G."/>
            <person name="Mu D."/>
            <person name="Pang E."/>
            <person name="Cao H."/>
            <person name="Cha H."/>
            <person name="Lin T."/>
            <person name="Zhou Q."/>
            <person name="Shang Y."/>
            <person name="Li Y."/>
            <person name="Ivanov S."/>
            <person name="Sharma T."/>
            <person name="Velzen R.V."/>
            <person name="Ruijter N.D."/>
            <person name="Aanen D.K."/>
            <person name="Win J."/>
            <person name="Kamoun S."/>
            <person name="Bisseling T."/>
            <person name="Huang S."/>
        </authorList>
    </citation>
    <scope>NUCLEOTIDE SEQUENCE [LARGE SCALE GENOMIC DNA]</scope>
    <source>
        <strain evidence="5">DAOM197198w</strain>
    </source>
</reference>
<evidence type="ECO:0000256" key="1">
    <source>
        <dbReference type="ARBA" id="ARBA00023125"/>
    </source>
</evidence>
<dbReference type="STRING" id="1432141.A0A015KF31"/>
<dbReference type="SUPFAM" id="SSF56349">
    <property type="entry name" value="DNA breaking-rejoining enzymes"/>
    <property type="match status" value="1"/>
</dbReference>
<gene>
    <name evidence="4" type="ORF">RirG_016930</name>
</gene>